<gene>
    <name evidence="8" type="ordered locus">Ecym_3619</name>
</gene>
<dbReference type="Pfam" id="PF08324">
    <property type="entry name" value="PUL"/>
    <property type="match status" value="1"/>
</dbReference>
<dbReference type="eggNOG" id="KOG0301">
    <property type="taxonomic scope" value="Eukaryota"/>
</dbReference>
<dbReference type="PROSITE" id="PS51396">
    <property type="entry name" value="PUL"/>
    <property type="match status" value="1"/>
</dbReference>
<comment type="subcellular location">
    <subcellularLocation>
        <location evidence="1">Cytoplasm</location>
    </subcellularLocation>
</comment>
<dbReference type="Pfam" id="PF09070">
    <property type="entry name" value="PFU"/>
    <property type="match status" value="1"/>
</dbReference>
<evidence type="ECO:0000313" key="9">
    <source>
        <dbReference type="Proteomes" id="UP000006790"/>
    </source>
</evidence>
<dbReference type="InterPro" id="IPR015155">
    <property type="entry name" value="PFU"/>
</dbReference>
<dbReference type="STRING" id="931890.G8JQU6"/>
<dbReference type="GO" id="GO:0006303">
    <property type="term" value="P:double-strand break repair via nonhomologous end joining"/>
    <property type="evidence" value="ECO:0007669"/>
    <property type="project" value="EnsemblFungi"/>
</dbReference>
<feature type="repeat" description="WD" evidence="5">
    <location>
        <begin position="137"/>
        <end position="169"/>
    </location>
</feature>
<dbReference type="GO" id="GO:0044877">
    <property type="term" value="F:protein-containing complex binding"/>
    <property type="evidence" value="ECO:0007669"/>
    <property type="project" value="EnsemblFungi"/>
</dbReference>
<dbReference type="GO" id="GO:0005634">
    <property type="term" value="C:nucleus"/>
    <property type="evidence" value="ECO:0007669"/>
    <property type="project" value="EnsemblFungi"/>
</dbReference>
<dbReference type="AlphaFoldDB" id="G8JQU6"/>
<dbReference type="RefSeq" id="XP_003645897.1">
    <property type="nucleotide sequence ID" value="XM_003645849.1"/>
</dbReference>
<evidence type="ECO:0000256" key="4">
    <source>
        <dbReference type="ARBA" id="ARBA00022737"/>
    </source>
</evidence>
<dbReference type="Pfam" id="PF00400">
    <property type="entry name" value="WD40"/>
    <property type="match status" value="5"/>
</dbReference>
<dbReference type="GeneID" id="11469185"/>
<dbReference type="OrthoDB" id="10265988at2759"/>
<keyword evidence="2" id="KW-0963">Cytoplasm</keyword>
<dbReference type="GO" id="GO:0043130">
    <property type="term" value="F:ubiquitin binding"/>
    <property type="evidence" value="ECO:0007669"/>
    <property type="project" value="EnsemblFungi"/>
</dbReference>
<dbReference type="PRINTS" id="PR00320">
    <property type="entry name" value="GPROTEINBRPT"/>
</dbReference>
<evidence type="ECO:0000256" key="2">
    <source>
        <dbReference type="ARBA" id="ARBA00022490"/>
    </source>
</evidence>
<evidence type="ECO:0000259" key="7">
    <source>
        <dbReference type="PROSITE" id="PS51396"/>
    </source>
</evidence>
<dbReference type="Proteomes" id="UP000006790">
    <property type="component" value="Chromosome 3"/>
</dbReference>
<dbReference type="InterPro" id="IPR013535">
    <property type="entry name" value="PUL_dom"/>
</dbReference>
<dbReference type="GO" id="GO:0070314">
    <property type="term" value="P:G1 to G0 transition"/>
    <property type="evidence" value="ECO:0007669"/>
    <property type="project" value="EnsemblFungi"/>
</dbReference>
<evidence type="ECO:0000259" key="6">
    <source>
        <dbReference type="PROSITE" id="PS51394"/>
    </source>
</evidence>
<sequence>MYELSCTLLGHEQDVRSVAVINNEQIISGSRDGTVRVWSKNESVDGKWDSGKIMHRTSKFVNCVCFEQKEHLVFYGDQESLVRGVSPLISMEQEATYVLQGHRSNVCGLDSKDGWVITSSWDSTAKVWYEGELKFILAGHTAAVWHAIILPGNNRFLTASADKTIKLWEGSVNLETFTNIHSDVVRYLIASPNGDKFLSCSNDYTVKQNDMKGRTLQTYEGHESFVYCVKYLPNGGVVSCGEDRSVRIWDASGYLKQVITLPAVSVWSVDVMPNGDIVAGSSDNAIRIFTTDINRRASTADIEELKKAVENSTISSQAMEFDESKLSPYEILNRPGKKEGQVVVVRSPTGVTEAHQFSGGQWSKIGDVIGASGNDQKAEFEGKLYDYVFDVDIKEGASVLKLPLNANDNPYDVADKFIARHDLPLTYKDQIVNFILKNTQTASFDTKTSVGNSTIPYGTRTRKVLPVTLYLSIDNFNPDTLFNGITKLNALENSFEDNDLVAIATGLQAPESNYELLYANADIIHSSWKNPTPAYDIMRIIVHKLPSADIISKYVEHGLDSSKPALSMLTIRILANAFKNPLWGIGLMSSRAMYDSVFELIDAEYPNCSANQQSGIAIAVSTLLYNYTVLSVKEHNLDITSTLASVLNSKYGPSSFFQDHEEAAYRLVVAYGNLSTVEPSVAQFSNTISWLKHVKQKYGHLTKFQDVFNDM</sequence>
<dbReference type="FunCoup" id="G8JQU6">
    <property type="interactions" value="1368"/>
</dbReference>
<organism evidence="8 9">
    <name type="scientific">Eremothecium cymbalariae (strain CBS 270.75 / DBVPG 7215 / KCTC 17166 / NRRL Y-17582)</name>
    <name type="common">Yeast</name>
    <dbReference type="NCBI Taxonomy" id="931890"/>
    <lineage>
        <taxon>Eukaryota</taxon>
        <taxon>Fungi</taxon>
        <taxon>Dikarya</taxon>
        <taxon>Ascomycota</taxon>
        <taxon>Saccharomycotina</taxon>
        <taxon>Saccharomycetes</taxon>
        <taxon>Saccharomycetales</taxon>
        <taxon>Saccharomycetaceae</taxon>
        <taxon>Eremothecium</taxon>
    </lineage>
</organism>
<evidence type="ECO:0000256" key="5">
    <source>
        <dbReference type="PROSITE-ProRule" id="PRU00221"/>
    </source>
</evidence>
<dbReference type="InterPro" id="IPR015943">
    <property type="entry name" value="WD40/YVTN_repeat-like_dom_sf"/>
</dbReference>
<feature type="repeat" description="WD" evidence="5">
    <location>
        <begin position="8"/>
        <end position="39"/>
    </location>
</feature>
<dbReference type="GO" id="GO:0032473">
    <property type="term" value="C:cytoplasmic side of mitochondrial outer membrane"/>
    <property type="evidence" value="ECO:0007669"/>
    <property type="project" value="EnsemblFungi"/>
</dbReference>
<dbReference type="PROSITE" id="PS51394">
    <property type="entry name" value="PFU"/>
    <property type="match status" value="1"/>
</dbReference>
<dbReference type="GO" id="GO:0010992">
    <property type="term" value="P:ubiquitin recycling"/>
    <property type="evidence" value="ECO:0007669"/>
    <property type="project" value="EnsemblFungi"/>
</dbReference>
<dbReference type="Gene3D" id="1.25.10.10">
    <property type="entry name" value="Leucine-rich Repeat Variant"/>
    <property type="match status" value="1"/>
</dbReference>
<evidence type="ECO:0000256" key="3">
    <source>
        <dbReference type="ARBA" id="ARBA00022574"/>
    </source>
</evidence>
<dbReference type="CDD" id="cd00200">
    <property type="entry name" value="WD40"/>
    <property type="match status" value="1"/>
</dbReference>
<dbReference type="PANTHER" id="PTHR19849">
    <property type="entry name" value="PHOSPHOLIPASE A-2-ACTIVATING PROTEIN"/>
    <property type="match status" value="1"/>
</dbReference>
<dbReference type="PANTHER" id="PTHR19849:SF0">
    <property type="entry name" value="PHOSPHOLIPASE A-2-ACTIVATING PROTEIN"/>
    <property type="match status" value="1"/>
</dbReference>
<dbReference type="InterPro" id="IPR036322">
    <property type="entry name" value="WD40_repeat_dom_sf"/>
</dbReference>
<dbReference type="InParanoid" id="G8JQU6"/>
<dbReference type="PROSITE" id="PS50294">
    <property type="entry name" value="WD_REPEATS_REGION"/>
    <property type="match status" value="3"/>
</dbReference>
<dbReference type="SMART" id="SM00320">
    <property type="entry name" value="WD40"/>
    <property type="match status" value="6"/>
</dbReference>
<dbReference type="InterPro" id="IPR020472">
    <property type="entry name" value="WD40_PAC1"/>
</dbReference>
<feature type="domain" description="PFU" evidence="6">
    <location>
        <begin position="354"/>
        <end position="449"/>
    </location>
</feature>
<dbReference type="Gene3D" id="3.10.20.870">
    <property type="entry name" value="PFU (PLAA family ubiquitin binding), C-terminal domain"/>
    <property type="match status" value="1"/>
</dbReference>
<dbReference type="InterPro" id="IPR038122">
    <property type="entry name" value="PFU_sf"/>
</dbReference>
<feature type="domain" description="PUL" evidence="7">
    <location>
        <begin position="463"/>
        <end position="711"/>
    </location>
</feature>
<reference evidence="9" key="1">
    <citation type="journal article" date="2012" name="G3 (Bethesda)">
        <title>Pichia sorbitophila, an interspecies yeast hybrid reveals early steps of genome resolution following polyploidization.</title>
        <authorList>
            <person name="Leh Louis V."/>
            <person name="Despons L."/>
            <person name="Friedrich A."/>
            <person name="Martin T."/>
            <person name="Durrens P."/>
            <person name="Casaregola S."/>
            <person name="Neuveglise C."/>
            <person name="Fairhead C."/>
            <person name="Marck C."/>
            <person name="Cruz J.A."/>
            <person name="Straub M.L."/>
            <person name="Kugler V."/>
            <person name="Sacerdot C."/>
            <person name="Uzunov Z."/>
            <person name="Thierry A."/>
            <person name="Weiss S."/>
            <person name="Bleykasten C."/>
            <person name="De Montigny J."/>
            <person name="Jacques N."/>
            <person name="Jung P."/>
            <person name="Lemaire M."/>
            <person name="Mallet S."/>
            <person name="Morel G."/>
            <person name="Richard G.F."/>
            <person name="Sarkar A."/>
            <person name="Savel G."/>
            <person name="Schacherer J."/>
            <person name="Seret M.L."/>
            <person name="Talla E."/>
            <person name="Samson G."/>
            <person name="Jubin C."/>
            <person name="Poulain J."/>
            <person name="Vacherie B."/>
            <person name="Barbe V."/>
            <person name="Pelletier E."/>
            <person name="Sherman D.J."/>
            <person name="Westhof E."/>
            <person name="Weissenbach J."/>
            <person name="Baret P.V."/>
            <person name="Wincker P."/>
            <person name="Gaillardin C."/>
            <person name="Dujon B."/>
            <person name="Souciet J.L."/>
        </authorList>
    </citation>
    <scope>NUCLEOTIDE SEQUENCE [LARGE SCALE GENOMIC DNA]</scope>
    <source>
        <strain evidence="9">CBS 270.75 / DBVPG 7215 / KCTC 17166 / NRRL Y-17582</strain>
    </source>
</reference>
<dbReference type="GO" id="GO:0034517">
    <property type="term" value="P:ribophagy"/>
    <property type="evidence" value="ECO:0007669"/>
    <property type="project" value="EnsemblFungi"/>
</dbReference>
<dbReference type="KEGG" id="erc:Ecym_3619"/>
<dbReference type="GO" id="GO:0036435">
    <property type="term" value="F:K48-linked polyubiquitin modification-dependent protein binding"/>
    <property type="evidence" value="ECO:0007669"/>
    <property type="project" value="EnsemblFungi"/>
</dbReference>
<protein>
    <submittedName>
        <fullName evidence="8">Uncharacterized protein</fullName>
    </submittedName>
</protein>
<proteinExistence type="predicted"/>
<dbReference type="HOGENOM" id="CLU_011791_2_0_1"/>
<dbReference type="GO" id="GO:0140036">
    <property type="term" value="F:ubiquitin-modified protein reader activity"/>
    <property type="evidence" value="ECO:0007669"/>
    <property type="project" value="EnsemblFungi"/>
</dbReference>
<evidence type="ECO:0000313" key="8">
    <source>
        <dbReference type="EMBL" id="AET39080.1"/>
    </source>
</evidence>
<dbReference type="InterPro" id="IPR011989">
    <property type="entry name" value="ARM-like"/>
</dbReference>
<dbReference type="PROSITE" id="PS50082">
    <property type="entry name" value="WD_REPEATS_2"/>
    <property type="match status" value="3"/>
</dbReference>
<dbReference type="InterPro" id="IPR001680">
    <property type="entry name" value="WD40_rpt"/>
</dbReference>
<keyword evidence="4" id="KW-0677">Repeat</keyword>
<keyword evidence="3 5" id="KW-0853">WD repeat</keyword>
<accession>G8JQU6</accession>
<dbReference type="Gene3D" id="2.130.10.10">
    <property type="entry name" value="YVTN repeat-like/Quinoprotein amine dehydrogenase"/>
    <property type="match status" value="1"/>
</dbReference>
<name>G8JQU6_ERECY</name>
<dbReference type="EMBL" id="CP002499">
    <property type="protein sequence ID" value="AET39080.1"/>
    <property type="molecule type" value="Genomic_DNA"/>
</dbReference>
<dbReference type="SUPFAM" id="SSF50978">
    <property type="entry name" value="WD40 repeat-like"/>
    <property type="match status" value="1"/>
</dbReference>
<dbReference type="GO" id="GO:0072671">
    <property type="term" value="P:mitochondria-associated ubiquitin-dependent protein catabolic process"/>
    <property type="evidence" value="ECO:0007669"/>
    <property type="project" value="EnsemblFungi"/>
</dbReference>
<evidence type="ECO:0000256" key="1">
    <source>
        <dbReference type="ARBA" id="ARBA00004496"/>
    </source>
</evidence>
<keyword evidence="9" id="KW-1185">Reference proteome</keyword>
<dbReference type="OMA" id="STIMVKN"/>
<feature type="repeat" description="WD" evidence="5">
    <location>
        <begin position="219"/>
        <end position="250"/>
    </location>
</feature>